<gene>
    <name evidence="15" type="primary">Dctn4</name>
    <name evidence="15" type="ORF">T03_7248</name>
</gene>
<protein>
    <recommendedName>
        <fullName evidence="13">Dynactin subunit 4</fullName>
    </recommendedName>
</protein>
<evidence type="ECO:0000256" key="9">
    <source>
        <dbReference type="ARBA" id="ARBA00022990"/>
    </source>
</evidence>
<comment type="subunit">
    <text evidence="14">Subunit of dynactin, a multiprotein complex part of a tripartite complex with dynein and a adapter, such as BICDL1, BICD2 or HOOK3. The dynactin complex is built around ACTR1A/ACTB filament and consists of an actin-related filament composed of a shoulder domain, a pointed end and a barbed end. Its length is defined by its flexible shoulder domain. The soulder is composed of 2 DCTN1 subunits, 4 DCTN2 and 2 DCTN3. The 4 DCNT2 (via N-terminus) bind the ACTR1A filament and act as molecular rulers to determine the length. The pointed end is important for binding dynein-dynactin cargo adapters. Consists of 4 subunits: ACTR10, DCNT4, DCTN5 and DCTN6. The barbed end is composed of a CAPZA1:CAPZB heterodimers, which binds ACTR1A/ACTB filament and dynactin and stabilizes dynactin. Interacts with ATP7B, but not ATP7A, in a copper-dependent manner. Interacts with ANK2; this interaction is required for localization at costameres. Interacts with N4BP2L1.</text>
</comment>
<dbReference type="EMBL" id="JYDI01000022">
    <property type="protein sequence ID" value="KRY58354.1"/>
    <property type="molecule type" value="Genomic_DNA"/>
</dbReference>
<dbReference type="PANTHER" id="PTHR13034">
    <property type="entry name" value="DYNACTIN P62 SUBUNIT"/>
    <property type="match status" value="1"/>
</dbReference>
<evidence type="ECO:0000256" key="3">
    <source>
        <dbReference type="ARBA" id="ARBA00004544"/>
    </source>
</evidence>
<proteinExistence type="inferred from homology"/>
<comment type="similarity">
    <text evidence="12">Belongs to the dynactin subunit 4 family.</text>
</comment>
<evidence type="ECO:0000256" key="1">
    <source>
        <dbReference type="ARBA" id="ARBA00004300"/>
    </source>
</evidence>
<evidence type="ECO:0000256" key="5">
    <source>
        <dbReference type="ARBA" id="ARBA00022490"/>
    </source>
</evidence>
<dbReference type="PANTHER" id="PTHR13034:SF2">
    <property type="entry name" value="DYNACTIN SUBUNIT 4"/>
    <property type="match status" value="1"/>
</dbReference>
<sequence>MNKDQKLISLCNYLVVRKIYPMNQNQSSTVSVPVELAEVTVMQGLRAVRDLRQSMSRLFDTLKDIRETPVTDEKAEESDLWLNFKSTLQKIMDNFEILEKCAVSLSKQPVQFLHPNLNQQIRSYCTDEAQIYPDIVYVYEWVKRIRESAQWLYNFVSQMSRRSQSRCLRKVFLPVFLQVNLTFLSHLFPMIQRQFPGVHIFSLPLGRSVFMLLVSFNVQTSAVDALRGPCTIFKVAILLRGLQIEWANVKGPEELNQNCLEKGDIYKPSQYIVFQKMTENVKCMIAQFNSSYSNLQLPQTLIRQFFCYPSIIKILKKNFTQLAQNPFKNVTKKQTERNLKRITKKDCSWINRKFSHTAVMSTLYDIQRTLYFCSCQRWLPLCELYFCKHCICFRCYNCAKPEVDSIFCAQCMENRSIAEARATKNRFALFICVNLFDHQYFRCEICCDCPVCGAKLEIRVKCGNTNSGDLKSNENESEKNNNKQFRLQCFTCMWSSLEAGIPDDKSIIEKCNQPEPPYAKELKSIMERFRQMARMEKLQIERKKFMPKRLSLFQFHPDKFPMHDFLTKQQMSTSLESFSPLYESSEDVEPLDSSVFVNSFFISDVTSMEQRLRQPLLQPRYVKDLLPVKKQLLVKQSLRCPQCDHNISKGEYVPESIKFKINYSAPLIVPELRLAEQVDFKLNEETKVIITITNGSLMDVALFLLPDASENENIKVSLPIGEISVPKFVYSTPFSEESQESPKDETEGVVKRCGNKVFIEIMVTVQKNITPVTLSLILKHHHVGNVRLTEGEAEWLEHRVRMKLSDDVKLS</sequence>
<keyword evidence="7" id="KW-0597">Phosphoprotein</keyword>
<dbReference type="GO" id="GO:0005813">
    <property type="term" value="C:centrosome"/>
    <property type="evidence" value="ECO:0007669"/>
    <property type="project" value="UniProtKB-SubCell"/>
</dbReference>
<dbReference type="GO" id="GO:0005938">
    <property type="term" value="C:cell cortex"/>
    <property type="evidence" value="ECO:0007669"/>
    <property type="project" value="UniProtKB-SubCell"/>
</dbReference>
<dbReference type="STRING" id="45882.A0A0V1DB74"/>
<keyword evidence="5" id="KW-0963">Cytoplasm</keyword>
<comment type="caution">
    <text evidence="15">The sequence shown here is derived from an EMBL/GenBank/DDBJ whole genome shotgun (WGS) entry which is preliminary data.</text>
</comment>
<dbReference type="InterPro" id="IPR008603">
    <property type="entry name" value="DCTN4"/>
</dbReference>
<dbReference type="Pfam" id="PF05502">
    <property type="entry name" value="Dynactin_p62"/>
    <property type="match status" value="1"/>
</dbReference>
<reference evidence="15 16" key="1">
    <citation type="submission" date="2015-01" db="EMBL/GenBank/DDBJ databases">
        <title>Evolution of Trichinella species and genotypes.</title>
        <authorList>
            <person name="Korhonen P.K."/>
            <person name="Edoardo P."/>
            <person name="Giuseppe L.R."/>
            <person name="Gasser R.B."/>
        </authorList>
    </citation>
    <scope>NUCLEOTIDE SEQUENCE [LARGE SCALE GENOMIC DNA]</scope>
    <source>
        <strain evidence="15">ISS120</strain>
    </source>
</reference>
<evidence type="ECO:0000256" key="6">
    <source>
        <dbReference type="ARBA" id="ARBA00022499"/>
    </source>
</evidence>
<dbReference type="GO" id="GO:0001725">
    <property type="term" value="C:stress fiber"/>
    <property type="evidence" value="ECO:0007669"/>
    <property type="project" value="UniProtKB-SubCell"/>
</dbReference>
<evidence type="ECO:0000256" key="4">
    <source>
        <dbReference type="ARBA" id="ARBA00004657"/>
    </source>
</evidence>
<dbReference type="AlphaFoldDB" id="A0A0V1DB74"/>
<name>A0A0V1DB74_TRIBR</name>
<dbReference type="OrthoDB" id="283815at2759"/>
<keyword evidence="6" id="KW-1017">Isopeptide bond</keyword>
<evidence type="ECO:0000256" key="2">
    <source>
        <dbReference type="ARBA" id="ARBA00004529"/>
    </source>
</evidence>
<evidence type="ECO:0000313" key="16">
    <source>
        <dbReference type="Proteomes" id="UP000054653"/>
    </source>
</evidence>
<evidence type="ECO:0000256" key="12">
    <source>
        <dbReference type="ARBA" id="ARBA00034776"/>
    </source>
</evidence>
<evidence type="ECO:0000256" key="11">
    <source>
        <dbReference type="ARBA" id="ARBA00023212"/>
    </source>
</evidence>
<evidence type="ECO:0000256" key="7">
    <source>
        <dbReference type="ARBA" id="ARBA00022553"/>
    </source>
</evidence>
<evidence type="ECO:0000313" key="15">
    <source>
        <dbReference type="EMBL" id="KRY58354.1"/>
    </source>
</evidence>
<evidence type="ECO:0000256" key="13">
    <source>
        <dbReference type="ARBA" id="ARBA00034864"/>
    </source>
</evidence>
<evidence type="ECO:0000256" key="8">
    <source>
        <dbReference type="ARBA" id="ARBA00022843"/>
    </source>
</evidence>
<dbReference type="Proteomes" id="UP000054653">
    <property type="component" value="Unassembled WGS sequence"/>
</dbReference>
<keyword evidence="8" id="KW-0832">Ubl conjugation</keyword>
<keyword evidence="16" id="KW-1185">Reference proteome</keyword>
<keyword evidence="10" id="KW-0175">Coiled coil</keyword>
<dbReference type="GO" id="GO:0005869">
    <property type="term" value="C:dynactin complex"/>
    <property type="evidence" value="ECO:0007669"/>
    <property type="project" value="InterPro"/>
</dbReference>
<organism evidence="15 16">
    <name type="scientific">Trichinella britovi</name>
    <name type="common">Parasitic roundworm</name>
    <dbReference type="NCBI Taxonomy" id="45882"/>
    <lineage>
        <taxon>Eukaryota</taxon>
        <taxon>Metazoa</taxon>
        <taxon>Ecdysozoa</taxon>
        <taxon>Nematoda</taxon>
        <taxon>Enoplea</taxon>
        <taxon>Dorylaimia</taxon>
        <taxon>Trichinellida</taxon>
        <taxon>Trichinellidae</taxon>
        <taxon>Trichinella</taxon>
    </lineage>
</organism>
<accession>A0A0V1DB74</accession>
<evidence type="ECO:0000256" key="10">
    <source>
        <dbReference type="ARBA" id="ARBA00023054"/>
    </source>
</evidence>
<comment type="subcellular location">
    <subcellularLocation>
        <location evidence="3">Cytoplasm</location>
        <location evidence="3">Cell cortex</location>
    </subcellularLocation>
    <subcellularLocation>
        <location evidence="1">Cytoplasm</location>
        <location evidence="1">Cytoskeleton</location>
        <location evidence="1">Microtubule organizing center</location>
        <location evidence="1">Centrosome</location>
    </subcellularLocation>
    <subcellularLocation>
        <location evidence="2">Cytoplasm</location>
        <location evidence="2">Cytoskeleton</location>
        <location evidence="2">Stress fiber</location>
    </subcellularLocation>
    <subcellularLocation>
        <location evidence="4">Cytoplasm</location>
        <location evidence="4">Myofibril</location>
    </subcellularLocation>
</comment>
<evidence type="ECO:0000256" key="14">
    <source>
        <dbReference type="ARBA" id="ARBA00093507"/>
    </source>
</evidence>
<dbReference type="GO" id="GO:0030016">
    <property type="term" value="C:myofibril"/>
    <property type="evidence" value="ECO:0007669"/>
    <property type="project" value="UniProtKB-SubCell"/>
</dbReference>
<keyword evidence="11" id="KW-0206">Cytoskeleton</keyword>
<keyword evidence="9" id="KW-0007">Acetylation</keyword>